<reference evidence="2 4" key="1">
    <citation type="submission" date="2018-11" db="EMBL/GenBank/DDBJ databases">
        <title>Shewanella sp. M2.</title>
        <authorList>
            <person name="Hwang Y.J."/>
            <person name="Hwang C.Y."/>
        </authorList>
    </citation>
    <scope>NUCLEOTIDE SEQUENCE [LARGE SCALE GENOMIC DNA]</scope>
    <source>
        <strain evidence="2 4">M2</strain>
    </source>
</reference>
<evidence type="ECO:0000313" key="4">
    <source>
        <dbReference type="Proteomes" id="UP000273778"/>
    </source>
</evidence>
<reference evidence="5" key="2">
    <citation type="submission" date="2018-11" db="EMBL/GenBank/DDBJ databases">
        <title>Shewanella sp. R106.</title>
        <authorList>
            <person name="Hwang Y.J."/>
            <person name="Hwang C.Y."/>
        </authorList>
    </citation>
    <scope>NUCLEOTIDE SEQUENCE [LARGE SCALE GENOMIC DNA]</scope>
    <source>
        <strain evidence="5">R106</strain>
    </source>
</reference>
<gene>
    <name evidence="3" type="ORF">EGC77_16325</name>
    <name evidence="2" type="ORF">EGC80_00225</name>
</gene>
<dbReference type="OrthoDB" id="6308742at2"/>
<proteinExistence type="predicted"/>
<keyword evidence="1" id="KW-0732">Signal</keyword>
<dbReference type="Proteomes" id="UP000278855">
    <property type="component" value="Unassembled WGS sequence"/>
</dbReference>
<sequence length="95" mass="10781">MVFNSTLFGSQLLLCAATFVLSANVSAQDNAENEPKTLISVHLVELDAQNDPIEKKRLTHQFAYRLINEKTQKIETVFQTREAEIIYLAPAYYGF</sequence>
<feature type="chain" id="PRO_5017978016" evidence="1">
    <location>
        <begin position="28"/>
        <end position="95"/>
    </location>
</feature>
<evidence type="ECO:0000256" key="1">
    <source>
        <dbReference type="SAM" id="SignalP"/>
    </source>
</evidence>
<dbReference type="RefSeq" id="WP_124013566.1">
    <property type="nucleotide sequence ID" value="NZ_CP034073.1"/>
</dbReference>
<feature type="signal peptide" evidence="1">
    <location>
        <begin position="1"/>
        <end position="27"/>
    </location>
</feature>
<accession>A0A3N4DU46</accession>
<dbReference type="KEGG" id="spsr:EGC80_00225"/>
<dbReference type="Proteomes" id="UP000273778">
    <property type="component" value="Chromosome"/>
</dbReference>
<evidence type="ECO:0000313" key="2">
    <source>
        <dbReference type="EMBL" id="AZG33509.1"/>
    </source>
</evidence>
<dbReference type="EMBL" id="CP034073">
    <property type="protein sequence ID" value="AZG33509.1"/>
    <property type="molecule type" value="Genomic_DNA"/>
</dbReference>
<keyword evidence="4" id="KW-1185">Reference proteome</keyword>
<organism evidence="3 5">
    <name type="scientific">Shewanella psychromarinicola</name>
    <dbReference type="NCBI Taxonomy" id="2487742"/>
    <lineage>
        <taxon>Bacteria</taxon>
        <taxon>Pseudomonadati</taxon>
        <taxon>Pseudomonadota</taxon>
        <taxon>Gammaproteobacteria</taxon>
        <taxon>Alteromonadales</taxon>
        <taxon>Shewanellaceae</taxon>
        <taxon>Shewanella</taxon>
    </lineage>
</organism>
<name>A0A3N4DU46_9GAMM</name>
<protein>
    <submittedName>
        <fullName evidence="3">Uncharacterized protein</fullName>
    </submittedName>
</protein>
<dbReference type="AlphaFoldDB" id="A0A3N4DU46"/>
<evidence type="ECO:0000313" key="5">
    <source>
        <dbReference type="Proteomes" id="UP000278855"/>
    </source>
</evidence>
<evidence type="ECO:0000313" key="3">
    <source>
        <dbReference type="EMBL" id="RPA27798.1"/>
    </source>
</evidence>
<dbReference type="EMBL" id="RKKB01000010">
    <property type="protein sequence ID" value="RPA27798.1"/>
    <property type="molecule type" value="Genomic_DNA"/>
</dbReference>
<reference evidence="3" key="3">
    <citation type="submission" date="2018-11" db="EMBL/GenBank/DDBJ databases">
        <authorList>
            <person name="Hwang Y.J."/>
            <person name="Hwang C.Y."/>
        </authorList>
    </citation>
    <scope>NUCLEOTIDE SEQUENCE</scope>
    <source>
        <strain evidence="3">R106</strain>
    </source>
</reference>